<keyword evidence="6" id="KW-0915">Sodium</keyword>
<feature type="transmembrane region" description="Helical" evidence="10">
    <location>
        <begin position="167"/>
        <end position="187"/>
    </location>
</feature>
<feature type="transmembrane region" description="Helical" evidence="10">
    <location>
        <begin position="454"/>
        <end position="473"/>
    </location>
</feature>
<keyword evidence="5 10" id="KW-1133">Transmembrane helix</keyword>
<evidence type="ECO:0000256" key="4">
    <source>
        <dbReference type="ARBA" id="ARBA00022692"/>
    </source>
</evidence>
<feature type="transmembrane region" description="Helical" evidence="10">
    <location>
        <begin position="257"/>
        <end position="279"/>
    </location>
</feature>
<proteinExistence type="predicted"/>
<name>A0AAD3H091_9STRA</name>
<organism evidence="13 14">
    <name type="scientific">Chaetoceros tenuissimus</name>
    <dbReference type="NCBI Taxonomy" id="426638"/>
    <lineage>
        <taxon>Eukaryota</taxon>
        <taxon>Sar</taxon>
        <taxon>Stramenopiles</taxon>
        <taxon>Ochrophyta</taxon>
        <taxon>Bacillariophyta</taxon>
        <taxon>Coscinodiscophyceae</taxon>
        <taxon>Chaetocerotophycidae</taxon>
        <taxon>Chaetocerotales</taxon>
        <taxon>Chaetocerotaceae</taxon>
        <taxon>Chaetoceros</taxon>
    </lineage>
</organism>
<dbReference type="Gene3D" id="1.20.1530.20">
    <property type="match status" value="1"/>
</dbReference>
<feature type="transmembrane region" description="Helical" evidence="10">
    <location>
        <begin position="421"/>
        <end position="442"/>
    </location>
</feature>
<dbReference type="PANTHER" id="PTHR43562:SF3">
    <property type="entry name" value="SODIUM ION_PROTON EXCHANGER (EUROFUNG)"/>
    <property type="match status" value="1"/>
</dbReference>
<keyword evidence="7" id="KW-0406">Ion transport</keyword>
<protein>
    <recommendedName>
        <fullName evidence="12">Cation/H+ exchanger transmembrane domain-containing protein</fullName>
    </recommendedName>
</protein>
<feature type="chain" id="PRO_5041940472" description="Cation/H+ exchanger transmembrane domain-containing protein" evidence="11">
    <location>
        <begin position="23"/>
        <end position="780"/>
    </location>
</feature>
<keyword evidence="8 10" id="KW-0472">Membrane</keyword>
<feature type="transmembrane region" description="Helical" evidence="10">
    <location>
        <begin position="382"/>
        <end position="401"/>
    </location>
</feature>
<dbReference type="AlphaFoldDB" id="A0AAD3H091"/>
<reference evidence="13 14" key="1">
    <citation type="journal article" date="2021" name="Sci. Rep.">
        <title>The genome of the diatom Chaetoceros tenuissimus carries an ancient integrated fragment of an extant virus.</title>
        <authorList>
            <person name="Hongo Y."/>
            <person name="Kimura K."/>
            <person name="Takaki Y."/>
            <person name="Yoshida Y."/>
            <person name="Baba S."/>
            <person name="Kobayashi G."/>
            <person name="Nagasaki K."/>
            <person name="Hano T."/>
            <person name="Tomaru Y."/>
        </authorList>
    </citation>
    <scope>NUCLEOTIDE SEQUENCE [LARGE SCALE GENOMIC DNA]</scope>
    <source>
        <strain evidence="13 14">NIES-3715</strain>
    </source>
</reference>
<accession>A0AAD3H091</accession>
<keyword evidence="14" id="KW-1185">Reference proteome</keyword>
<dbReference type="Proteomes" id="UP001054902">
    <property type="component" value="Unassembled WGS sequence"/>
</dbReference>
<keyword evidence="3" id="KW-0050">Antiport</keyword>
<dbReference type="InterPro" id="IPR038770">
    <property type="entry name" value="Na+/solute_symporter_sf"/>
</dbReference>
<evidence type="ECO:0000256" key="5">
    <source>
        <dbReference type="ARBA" id="ARBA00022989"/>
    </source>
</evidence>
<evidence type="ECO:0000256" key="10">
    <source>
        <dbReference type="SAM" id="Phobius"/>
    </source>
</evidence>
<evidence type="ECO:0000256" key="6">
    <source>
        <dbReference type="ARBA" id="ARBA00023053"/>
    </source>
</evidence>
<comment type="caution">
    <text evidence="13">The sequence shown here is derived from an EMBL/GenBank/DDBJ whole genome shotgun (WGS) entry which is preliminary data.</text>
</comment>
<evidence type="ECO:0000256" key="11">
    <source>
        <dbReference type="SAM" id="SignalP"/>
    </source>
</evidence>
<evidence type="ECO:0000259" key="12">
    <source>
        <dbReference type="Pfam" id="PF00999"/>
    </source>
</evidence>
<keyword evidence="4 10" id="KW-0812">Transmembrane</keyword>
<dbReference type="PANTHER" id="PTHR43562">
    <property type="entry name" value="NAPA-TYPE SODIUM/HYDROGEN ANTIPORTER"/>
    <property type="match status" value="1"/>
</dbReference>
<evidence type="ECO:0000256" key="8">
    <source>
        <dbReference type="ARBA" id="ARBA00023136"/>
    </source>
</evidence>
<evidence type="ECO:0000256" key="1">
    <source>
        <dbReference type="ARBA" id="ARBA00004141"/>
    </source>
</evidence>
<keyword evidence="11" id="KW-0732">Signal</keyword>
<feature type="transmembrane region" description="Helical" evidence="10">
    <location>
        <begin position="87"/>
        <end position="105"/>
    </location>
</feature>
<dbReference type="EMBL" id="BLLK01000020">
    <property type="protein sequence ID" value="GFH45154.1"/>
    <property type="molecule type" value="Genomic_DNA"/>
</dbReference>
<dbReference type="GO" id="GO:0016020">
    <property type="term" value="C:membrane"/>
    <property type="evidence" value="ECO:0007669"/>
    <property type="project" value="UniProtKB-SubCell"/>
</dbReference>
<evidence type="ECO:0000256" key="2">
    <source>
        <dbReference type="ARBA" id="ARBA00022448"/>
    </source>
</evidence>
<evidence type="ECO:0000256" key="9">
    <source>
        <dbReference type="ARBA" id="ARBA00023201"/>
    </source>
</evidence>
<comment type="subcellular location">
    <subcellularLocation>
        <location evidence="1">Membrane</location>
        <topology evidence="1">Multi-pass membrane protein</topology>
    </subcellularLocation>
</comment>
<dbReference type="Pfam" id="PF00999">
    <property type="entry name" value="Na_H_Exchanger"/>
    <property type="match status" value="1"/>
</dbReference>
<feature type="transmembrane region" description="Helical" evidence="10">
    <location>
        <begin position="300"/>
        <end position="317"/>
    </location>
</feature>
<evidence type="ECO:0000313" key="13">
    <source>
        <dbReference type="EMBL" id="GFH45154.1"/>
    </source>
</evidence>
<feature type="signal peptide" evidence="11">
    <location>
        <begin position="1"/>
        <end position="22"/>
    </location>
</feature>
<sequence length="780" mass="86402">MNELRKRIGIAIVSLGALAVLAARSLHEEQIEAVQMNMSAKDELTSPIMYHHEDEHILDQNRFLETQEFEEHGGSGAGAIEVEYEEIYAMLVFLATVFAMGKLSAAIGMPSLVGEIFCGFLLGPPLSDFVPFSEAVVLVGEIGLIMLLLEAGIDIDVAALKETGTRAILVACTGSVLPLVVGIGLSIASGSNIRTAIAVGACFSPTSLGVASNALSAGGMLNTPIGQLIVASCVLDDIIALIILSIIMVLVDEEAELYEYFIPIISAFGFLIVLGYFALTWIPKLIEKKILPLFPEHIRDLAAFGLMFALLMGYLPLLFYTKASYLTGAFLAGLSFSQIHSVHKSFVHNTQNLMKWLLRIFFAATIGFQVPVKEFWHGNVIGWGFLFYLCVLMKLPLGLFVPSYGEAKTLPYNPRVKDKLILGLAMTCRGEFSFIIAAFSIGEGLFDKTLYSSIIWAILISCITSPFALLFTIKYYNKKCMSCITDAEGKKSGQVPLNLVIQCRTKLKWGLQEQLTKCAVEAGLIVLDQRSWHPRGFDAVVVSELYVSDTTMKVSHPASEEELSSITDRCEDIRSLMMNTIAQISAEVNVTQWFPIAIESRSLYGSDEEEGADISNKLIEEARTKLRNNEEIDTLLDKDPIQSQAKKVKTLSGSLLELQGNKKDNYEEIPSLPVVREEAVNEQISRKENYLRRRRQKMLSVPAFRGSGLWEGDKETNEIAMRSSYVRTVMYDTSSPAFGVASRKKQVSDLSQLIEHEMLPTVEEHLEGFVRRQMQKDETK</sequence>
<dbReference type="GO" id="GO:1902600">
    <property type="term" value="P:proton transmembrane transport"/>
    <property type="evidence" value="ECO:0007669"/>
    <property type="project" value="InterPro"/>
</dbReference>
<keyword evidence="2" id="KW-0813">Transport</keyword>
<feature type="transmembrane region" description="Helical" evidence="10">
    <location>
        <begin position="193"/>
        <end position="216"/>
    </location>
</feature>
<feature type="domain" description="Cation/H+ exchanger transmembrane" evidence="12">
    <location>
        <begin position="95"/>
        <end position="467"/>
    </location>
</feature>
<evidence type="ECO:0000313" key="14">
    <source>
        <dbReference type="Proteomes" id="UP001054902"/>
    </source>
</evidence>
<evidence type="ECO:0000256" key="7">
    <source>
        <dbReference type="ARBA" id="ARBA00023065"/>
    </source>
</evidence>
<evidence type="ECO:0000256" key="3">
    <source>
        <dbReference type="ARBA" id="ARBA00022449"/>
    </source>
</evidence>
<feature type="transmembrane region" description="Helical" evidence="10">
    <location>
        <begin position="228"/>
        <end position="251"/>
    </location>
</feature>
<dbReference type="GO" id="GO:0015297">
    <property type="term" value="F:antiporter activity"/>
    <property type="evidence" value="ECO:0007669"/>
    <property type="project" value="UniProtKB-KW"/>
</dbReference>
<feature type="transmembrane region" description="Helical" evidence="10">
    <location>
        <begin position="136"/>
        <end position="155"/>
    </location>
</feature>
<gene>
    <name evidence="13" type="ORF">CTEN210_01628</name>
</gene>
<dbReference type="GO" id="GO:0006814">
    <property type="term" value="P:sodium ion transport"/>
    <property type="evidence" value="ECO:0007669"/>
    <property type="project" value="UniProtKB-KW"/>
</dbReference>
<dbReference type="InterPro" id="IPR006153">
    <property type="entry name" value="Cation/H_exchanger_TM"/>
</dbReference>
<keyword evidence="9" id="KW-0739">Sodium transport</keyword>